<dbReference type="AlphaFoldDB" id="K1QBR8"/>
<organism evidence="1">
    <name type="scientific">Magallana gigas</name>
    <name type="common">Pacific oyster</name>
    <name type="synonym">Crassostrea gigas</name>
    <dbReference type="NCBI Taxonomy" id="29159"/>
    <lineage>
        <taxon>Eukaryota</taxon>
        <taxon>Metazoa</taxon>
        <taxon>Spiralia</taxon>
        <taxon>Lophotrochozoa</taxon>
        <taxon>Mollusca</taxon>
        <taxon>Bivalvia</taxon>
        <taxon>Autobranchia</taxon>
        <taxon>Pteriomorphia</taxon>
        <taxon>Ostreida</taxon>
        <taxon>Ostreoidea</taxon>
        <taxon>Ostreidae</taxon>
        <taxon>Magallana</taxon>
    </lineage>
</organism>
<reference evidence="1" key="1">
    <citation type="journal article" date="2012" name="Nature">
        <title>The oyster genome reveals stress adaptation and complexity of shell formation.</title>
        <authorList>
            <person name="Zhang G."/>
            <person name="Fang X."/>
            <person name="Guo X."/>
            <person name="Li L."/>
            <person name="Luo R."/>
            <person name="Xu F."/>
            <person name="Yang P."/>
            <person name="Zhang L."/>
            <person name="Wang X."/>
            <person name="Qi H."/>
            <person name="Xiong Z."/>
            <person name="Que H."/>
            <person name="Xie Y."/>
            <person name="Holland P.W."/>
            <person name="Paps J."/>
            <person name="Zhu Y."/>
            <person name="Wu F."/>
            <person name="Chen Y."/>
            <person name="Wang J."/>
            <person name="Peng C."/>
            <person name="Meng J."/>
            <person name="Yang L."/>
            <person name="Liu J."/>
            <person name="Wen B."/>
            <person name="Zhang N."/>
            <person name="Huang Z."/>
            <person name="Zhu Q."/>
            <person name="Feng Y."/>
            <person name="Mount A."/>
            <person name="Hedgecock D."/>
            <person name="Xu Z."/>
            <person name="Liu Y."/>
            <person name="Domazet-Loso T."/>
            <person name="Du Y."/>
            <person name="Sun X."/>
            <person name="Zhang S."/>
            <person name="Liu B."/>
            <person name="Cheng P."/>
            <person name="Jiang X."/>
            <person name="Li J."/>
            <person name="Fan D."/>
            <person name="Wang W."/>
            <person name="Fu W."/>
            <person name="Wang T."/>
            <person name="Wang B."/>
            <person name="Zhang J."/>
            <person name="Peng Z."/>
            <person name="Li Y."/>
            <person name="Li N."/>
            <person name="Wang J."/>
            <person name="Chen M."/>
            <person name="He Y."/>
            <person name="Tan F."/>
            <person name="Song X."/>
            <person name="Zheng Q."/>
            <person name="Huang R."/>
            <person name="Yang H."/>
            <person name="Du X."/>
            <person name="Chen L."/>
            <person name="Yang M."/>
            <person name="Gaffney P.M."/>
            <person name="Wang S."/>
            <person name="Luo L."/>
            <person name="She Z."/>
            <person name="Ming Y."/>
            <person name="Huang W."/>
            <person name="Zhang S."/>
            <person name="Huang B."/>
            <person name="Zhang Y."/>
            <person name="Qu T."/>
            <person name="Ni P."/>
            <person name="Miao G."/>
            <person name="Wang J."/>
            <person name="Wang Q."/>
            <person name="Steinberg C.E."/>
            <person name="Wang H."/>
            <person name="Li N."/>
            <person name="Qian L."/>
            <person name="Zhang G."/>
            <person name="Li Y."/>
            <person name="Yang H."/>
            <person name="Liu X."/>
            <person name="Wang J."/>
            <person name="Yin Y."/>
            <person name="Wang J."/>
        </authorList>
    </citation>
    <scope>NUCLEOTIDE SEQUENCE [LARGE SCALE GENOMIC DNA]</scope>
    <source>
        <strain evidence="1">05x7-T-G4-1.051#20</strain>
    </source>
</reference>
<evidence type="ECO:0000313" key="1">
    <source>
        <dbReference type="EMBL" id="EKC31403.1"/>
    </source>
</evidence>
<proteinExistence type="predicted"/>
<dbReference type="EMBL" id="JH818027">
    <property type="protein sequence ID" value="EKC31403.1"/>
    <property type="molecule type" value="Genomic_DNA"/>
</dbReference>
<dbReference type="SUPFAM" id="SSF63829">
    <property type="entry name" value="Calcium-dependent phosphotriesterase"/>
    <property type="match status" value="1"/>
</dbReference>
<protein>
    <submittedName>
        <fullName evidence="1">Uncharacterized protein</fullName>
    </submittedName>
</protein>
<dbReference type="InParanoid" id="K1QBR8"/>
<dbReference type="Gene3D" id="2.120.10.30">
    <property type="entry name" value="TolB, C-terminal domain"/>
    <property type="match status" value="1"/>
</dbReference>
<gene>
    <name evidence="1" type="ORF">CGI_10014003</name>
</gene>
<dbReference type="HOGENOM" id="CLU_007742_4_2_1"/>
<sequence>MYTYPNYITENNNGDVVVSDFTRAVVVTERGGKYRFSYSGPTPESKLMPLGICTDPLSHIIVCAQVNIHMIDKDGQFLRYLPITSESKDKEIDDTYSLSYDVNTHRLWVGSQWTNTVRVYTYITKRNGKEDKNPQCPDDDEFVGASPS</sequence>
<dbReference type="InterPro" id="IPR011042">
    <property type="entry name" value="6-blade_b-propeller_TolB-like"/>
</dbReference>
<accession>K1QBR8</accession>
<name>K1QBR8_MAGGI</name>